<evidence type="ECO:0000313" key="1">
    <source>
        <dbReference type="EMBL" id="MFI9106486.1"/>
    </source>
</evidence>
<sequence length="47" mass="4971">MLALLSMGAVMLASKVITPVGVEVTVAEHRTEFEDGVGTGWYSSRSS</sequence>
<gene>
    <name evidence="1" type="ORF">ACIGXA_38885</name>
</gene>
<name>A0ABW8CMD9_9ACTN</name>
<organism evidence="1 2">
    <name type="scientific">Streptomyces fildesensis</name>
    <dbReference type="NCBI Taxonomy" id="375757"/>
    <lineage>
        <taxon>Bacteria</taxon>
        <taxon>Bacillati</taxon>
        <taxon>Actinomycetota</taxon>
        <taxon>Actinomycetes</taxon>
        <taxon>Kitasatosporales</taxon>
        <taxon>Streptomycetaceae</taxon>
        <taxon>Streptomyces</taxon>
    </lineage>
</organism>
<proteinExistence type="predicted"/>
<reference evidence="1 2" key="1">
    <citation type="submission" date="2024-10" db="EMBL/GenBank/DDBJ databases">
        <title>The Natural Products Discovery Center: Release of the First 8490 Sequenced Strains for Exploring Actinobacteria Biosynthetic Diversity.</title>
        <authorList>
            <person name="Kalkreuter E."/>
            <person name="Kautsar S.A."/>
            <person name="Yang D."/>
            <person name="Bader C.D."/>
            <person name="Teijaro C.N."/>
            <person name="Fluegel L."/>
            <person name="Davis C.M."/>
            <person name="Simpson J.R."/>
            <person name="Lauterbach L."/>
            <person name="Steele A.D."/>
            <person name="Gui C."/>
            <person name="Meng S."/>
            <person name="Li G."/>
            <person name="Viehrig K."/>
            <person name="Ye F."/>
            <person name="Su P."/>
            <person name="Kiefer A.F."/>
            <person name="Nichols A."/>
            <person name="Cepeda A.J."/>
            <person name="Yan W."/>
            <person name="Fan B."/>
            <person name="Jiang Y."/>
            <person name="Adhikari A."/>
            <person name="Zheng C.-J."/>
            <person name="Schuster L."/>
            <person name="Cowan T.M."/>
            <person name="Smanski M.J."/>
            <person name="Chevrette M.G."/>
            <person name="De Carvalho L.P.S."/>
            <person name="Shen B."/>
        </authorList>
    </citation>
    <scope>NUCLEOTIDE SEQUENCE [LARGE SCALE GENOMIC DNA]</scope>
    <source>
        <strain evidence="1 2">NPDC053399</strain>
    </source>
</reference>
<keyword evidence="2" id="KW-1185">Reference proteome</keyword>
<dbReference type="RefSeq" id="WP_399658206.1">
    <property type="nucleotide sequence ID" value="NZ_JBITYG010000019.1"/>
</dbReference>
<evidence type="ECO:0000313" key="2">
    <source>
        <dbReference type="Proteomes" id="UP001614394"/>
    </source>
</evidence>
<dbReference type="Proteomes" id="UP001614394">
    <property type="component" value="Unassembled WGS sequence"/>
</dbReference>
<protein>
    <submittedName>
        <fullName evidence="1">Uncharacterized protein</fullName>
    </submittedName>
</protein>
<dbReference type="EMBL" id="JBITYG010000019">
    <property type="protein sequence ID" value="MFI9106486.1"/>
    <property type="molecule type" value="Genomic_DNA"/>
</dbReference>
<accession>A0ABW8CMD9</accession>
<comment type="caution">
    <text evidence="1">The sequence shown here is derived from an EMBL/GenBank/DDBJ whole genome shotgun (WGS) entry which is preliminary data.</text>
</comment>